<feature type="transmembrane region" description="Helical" evidence="1">
    <location>
        <begin position="39"/>
        <end position="58"/>
    </location>
</feature>
<keyword evidence="1" id="KW-0472">Membrane</keyword>
<keyword evidence="1" id="KW-1133">Transmembrane helix</keyword>
<evidence type="ECO:0000313" key="2">
    <source>
        <dbReference type="EMBL" id="MBP2171356.1"/>
    </source>
</evidence>
<dbReference type="EMBL" id="JAGGMQ010000001">
    <property type="protein sequence ID" value="MBP2171356.1"/>
    <property type="molecule type" value="Genomic_DNA"/>
</dbReference>
<keyword evidence="3" id="KW-1185">Reference proteome</keyword>
<proteinExistence type="predicted"/>
<reference evidence="3" key="2">
    <citation type="submission" date="2023-07" db="EMBL/GenBank/DDBJ databases">
        <title>Genome mining of underrepresented organisms for secondary metabolites.</title>
        <authorList>
            <person name="D'Agostino P.M."/>
        </authorList>
    </citation>
    <scope>NUCLEOTIDE SEQUENCE [LARGE SCALE GENOMIC DNA]</scope>
    <source>
        <strain evidence="3">WS4403</strain>
    </source>
</reference>
<gene>
    <name evidence="2" type="ORF">J2125_004548</name>
</gene>
<feature type="transmembrane region" description="Helical" evidence="1">
    <location>
        <begin position="12"/>
        <end position="33"/>
    </location>
</feature>
<protein>
    <submittedName>
        <fullName evidence="2">Uncharacterized protein</fullName>
    </submittedName>
</protein>
<keyword evidence="1" id="KW-0812">Transmembrane</keyword>
<name>A0ABS4PGW9_9GAMM</name>
<dbReference type="RefSeq" id="WP_017802302.1">
    <property type="nucleotide sequence ID" value="NZ_JAGGMQ010000001.1"/>
</dbReference>
<accession>A0ABS4PGW9</accession>
<sequence length="73" mass="8278">MKKFLLAAISRIVQGIGIGVCGLSLAYAAWFIFLSESSYRYYLAALTLLGLILGYYIFKFAVRIIYDEAPEDW</sequence>
<evidence type="ECO:0000313" key="3">
    <source>
        <dbReference type="Proteomes" id="UP001195624"/>
    </source>
</evidence>
<reference evidence="2 3" key="1">
    <citation type="submission" date="2021-03" db="EMBL/GenBank/DDBJ databases">
        <authorList>
            <person name="D'Agostino P."/>
            <person name="Huntemann M."/>
            <person name="Clum A."/>
            <person name="Spunde A."/>
            <person name="Palaniappan K."/>
            <person name="Ritter S."/>
            <person name="Mikhailova N."/>
            <person name="Chen I.-M."/>
            <person name="Stamatis D."/>
            <person name="Reddy T."/>
            <person name="O'Malley R."/>
            <person name="Daum C."/>
            <person name="Shapiro N."/>
            <person name="Ivanova N."/>
            <person name="Kyrpides N."/>
            <person name="Woyke T."/>
        </authorList>
    </citation>
    <scope>NUCLEOTIDE SEQUENCE [LARGE SCALE GENOMIC DNA]</scope>
    <source>
        <strain evidence="2 3">WS4403</strain>
    </source>
</reference>
<dbReference type="Proteomes" id="UP001195624">
    <property type="component" value="Unassembled WGS sequence"/>
</dbReference>
<evidence type="ECO:0000256" key="1">
    <source>
        <dbReference type="SAM" id="Phobius"/>
    </source>
</evidence>
<organism evidence="2 3">
    <name type="scientific">Winslowiella toletana</name>
    <dbReference type="NCBI Taxonomy" id="92490"/>
    <lineage>
        <taxon>Bacteria</taxon>
        <taxon>Pseudomonadati</taxon>
        <taxon>Pseudomonadota</taxon>
        <taxon>Gammaproteobacteria</taxon>
        <taxon>Enterobacterales</taxon>
        <taxon>Erwiniaceae</taxon>
        <taxon>Winslowiella</taxon>
    </lineage>
</organism>
<comment type="caution">
    <text evidence="2">The sequence shown here is derived from an EMBL/GenBank/DDBJ whole genome shotgun (WGS) entry which is preliminary data.</text>
</comment>